<dbReference type="RefSeq" id="WP_078785139.1">
    <property type="nucleotide sequence ID" value="NZ_FUYF01000016.1"/>
</dbReference>
<dbReference type="GeneID" id="93338724"/>
<name>A0A1T4XUN1_9FIRM</name>
<reference evidence="2 3" key="1">
    <citation type="submission" date="2017-02" db="EMBL/GenBank/DDBJ databases">
        <authorList>
            <person name="Peterson S.W."/>
        </authorList>
    </citation>
    <scope>NUCLEOTIDE SEQUENCE [LARGE SCALE GENOMIC DNA]</scope>
    <source>
        <strain evidence="2 3">ATCC 27749</strain>
    </source>
</reference>
<feature type="chain" id="PRO_5039037909" description="BNR repeat-containing family member" evidence="1">
    <location>
        <begin position="20"/>
        <end position="404"/>
    </location>
</feature>
<keyword evidence="3" id="KW-1185">Reference proteome</keyword>
<proteinExistence type="predicted"/>
<dbReference type="PROSITE" id="PS51257">
    <property type="entry name" value="PROKAR_LIPOPROTEIN"/>
    <property type="match status" value="1"/>
</dbReference>
<dbReference type="SUPFAM" id="SSF50965">
    <property type="entry name" value="Galactose oxidase, central domain"/>
    <property type="match status" value="1"/>
</dbReference>
<evidence type="ECO:0008006" key="4">
    <source>
        <dbReference type="Google" id="ProtNLM"/>
    </source>
</evidence>
<dbReference type="EMBL" id="FUYF01000016">
    <property type="protein sequence ID" value="SKA92751.1"/>
    <property type="molecule type" value="Genomic_DNA"/>
</dbReference>
<protein>
    <recommendedName>
        <fullName evidence="4">BNR repeat-containing family member</fullName>
    </recommendedName>
</protein>
<organism evidence="2 3">
    <name type="scientific">Gemmiger formicilis</name>
    <dbReference type="NCBI Taxonomy" id="745368"/>
    <lineage>
        <taxon>Bacteria</taxon>
        <taxon>Bacillati</taxon>
        <taxon>Bacillota</taxon>
        <taxon>Clostridia</taxon>
        <taxon>Eubacteriales</taxon>
        <taxon>Gemmiger</taxon>
    </lineage>
</organism>
<keyword evidence="1" id="KW-0732">Signal</keyword>
<accession>A0A1T4XUN1</accession>
<gene>
    <name evidence="2" type="ORF">SAMN02745178_02280</name>
</gene>
<evidence type="ECO:0000313" key="2">
    <source>
        <dbReference type="EMBL" id="SKA92751.1"/>
    </source>
</evidence>
<dbReference type="AlphaFoldDB" id="A0A1T4XUN1"/>
<sequence length="404" mass="44103">MRKLVLLLASALALTACTAAPEVSSPAEAAPPAETAATGEVAAAFPVGTLQMAIPEVMDTGAASVEIPFSGLETEPILKLDYAAGVQTKLCDIDLSRQIPVAIMQHGDTVEYFWDSEGGTVFAHTAIRPDGSVEEQTVPRKFYPNLYDEYAAYDIWGTACTRLDWQTGELTTASLPFVQLDGVLGAVGSRVLLTRIVSDTPLPEGEGNEEMRDAVLQNSLREYDLYDPATNTIEKVFDEPYYPEDHNELKSYLGYCGDKLYFGVSCTDDASALSRKNTLVSYDRTAGIWQEECSADSKGGEYSNFWPLLQDGQLRLVVLWRGTDTLTLYSIDNGARYEVPYEEAGSDATGNRNFPIALTDDGRILVTDGYIDRSGVAASRYALIDLGAYLAGSREYTAVEMWTE</sequence>
<evidence type="ECO:0000313" key="3">
    <source>
        <dbReference type="Proteomes" id="UP000190286"/>
    </source>
</evidence>
<feature type="signal peptide" evidence="1">
    <location>
        <begin position="1"/>
        <end position="19"/>
    </location>
</feature>
<evidence type="ECO:0000256" key="1">
    <source>
        <dbReference type="SAM" id="SignalP"/>
    </source>
</evidence>
<dbReference type="Proteomes" id="UP000190286">
    <property type="component" value="Unassembled WGS sequence"/>
</dbReference>
<dbReference type="InterPro" id="IPR011043">
    <property type="entry name" value="Gal_Oxase/kelch_b-propeller"/>
</dbReference>